<evidence type="ECO:0000313" key="4">
    <source>
        <dbReference type="WBParaSite" id="MhA1_Contig111.frz3.gene6"/>
    </source>
</evidence>
<dbReference type="PANTHER" id="PTHR24020">
    <property type="entry name" value="COLLAGEN ALPHA"/>
    <property type="match status" value="1"/>
</dbReference>
<name>A0A1I8B059_MELHA</name>
<feature type="domain" description="VWFA" evidence="2">
    <location>
        <begin position="589"/>
        <end position="770"/>
    </location>
</feature>
<organism evidence="3 4">
    <name type="scientific">Meloidogyne hapla</name>
    <name type="common">Root-knot nematode worm</name>
    <dbReference type="NCBI Taxonomy" id="6305"/>
    <lineage>
        <taxon>Eukaryota</taxon>
        <taxon>Metazoa</taxon>
        <taxon>Ecdysozoa</taxon>
        <taxon>Nematoda</taxon>
        <taxon>Chromadorea</taxon>
        <taxon>Rhabditida</taxon>
        <taxon>Tylenchina</taxon>
        <taxon>Tylenchomorpha</taxon>
        <taxon>Tylenchoidea</taxon>
        <taxon>Meloidogynidae</taxon>
        <taxon>Meloidogyninae</taxon>
        <taxon>Meloidogyne</taxon>
    </lineage>
</organism>
<feature type="region of interest" description="Disordered" evidence="1">
    <location>
        <begin position="1"/>
        <end position="21"/>
    </location>
</feature>
<proteinExistence type="predicted"/>
<protein>
    <submittedName>
        <fullName evidence="4">VWFA domain-containing protein</fullName>
    </submittedName>
</protein>
<keyword evidence="3" id="KW-1185">Reference proteome</keyword>
<evidence type="ECO:0000256" key="1">
    <source>
        <dbReference type="SAM" id="MobiDB-lite"/>
    </source>
</evidence>
<reference evidence="4" key="1">
    <citation type="submission" date="2016-11" db="UniProtKB">
        <authorList>
            <consortium name="WormBaseParasite"/>
        </authorList>
    </citation>
    <scope>IDENTIFICATION</scope>
</reference>
<dbReference type="CDD" id="cd01450">
    <property type="entry name" value="vWFA_subfamily_ECM"/>
    <property type="match status" value="1"/>
</dbReference>
<dbReference type="Pfam" id="PF00092">
    <property type="entry name" value="VWA"/>
    <property type="match status" value="1"/>
</dbReference>
<evidence type="ECO:0000259" key="2">
    <source>
        <dbReference type="PROSITE" id="PS50234"/>
    </source>
</evidence>
<sequence length="792" mass="87222">MVSPFPVLGPDGQLRPTDSGGNYLDLEGYPLSLDELGRPIDSAGRLLPTDSQGHFLLHSTRPDQFLATRIPQSSPLPTDELGQVSKDLEHEVGRGEMALPTDQTGKFIHPVIDSNTGEPLLTDQFGRYLDINGELLPMDDFGRPLDPINGRLLPTNEFGQFVYTAPSPHRENDVKGRVTSIPEIGPYQSPISGKAKLPEEEFSTERIPVVDKFGKPLPTDEAGHYLDNNNEPLPLDSWSRPLDLDGLPLPTNRHGQFVYTPAGITQTISGSVSPSPIPTDQWGIPITHDEGESIIQLLPTDGTGKEIFPVISAQNGLLLPRNSEGRYLGARNEPIPIDDFGRPLDSHGRILPINEFGQFIYSKSDKEITPTLSYAEDLDQDGQKQPIWLSPNSGQRRRNGSSDGHCFIGNFIELLLILDTSANVKILDYRMMKESIKVEYKYYIFGKALLHEAKFTGISGRLECAGDALRIVLVWKSGNSSDPNSILVQAAANTLRQQYGAKILVITAAGHYGSEDLALTGGEEELIFAFYGWREANPERLVNVADKICEFLVPSSIMPSWPSVRPKSTLPSKITSFPKDCRRIDYPLDFIIVLDAANFDRSQFSKILESLATLVDESFNLSPDVVRVGLIVYSDNVAVPVALGHYEDKIELLSKMGTSPLFSDPPAIALRGLEAAGQQFRLHSRPNAVRVLLMVTNGKHRGNAAPLGQELREKFLVQIYSVAIGASSEQLASLQRVIGGPKLAAERMIQLDSVDELSDSSKLAFLRRSLCSGIENEMTIQNGKLRDNKNKF</sequence>
<dbReference type="InterPro" id="IPR050525">
    <property type="entry name" value="ECM_Assembly_Org"/>
</dbReference>
<dbReference type="AlphaFoldDB" id="A0A1I8B059"/>
<dbReference type="SUPFAM" id="SSF53300">
    <property type="entry name" value="vWA-like"/>
    <property type="match status" value="1"/>
</dbReference>
<dbReference type="PROSITE" id="PS50234">
    <property type="entry name" value="VWFA"/>
    <property type="match status" value="1"/>
</dbReference>
<dbReference type="InterPro" id="IPR002035">
    <property type="entry name" value="VWF_A"/>
</dbReference>
<dbReference type="InterPro" id="IPR036465">
    <property type="entry name" value="vWFA_dom_sf"/>
</dbReference>
<dbReference type="Gene3D" id="3.40.50.410">
    <property type="entry name" value="von Willebrand factor, type A domain"/>
    <property type="match status" value="1"/>
</dbReference>
<dbReference type="WBParaSite" id="MhA1_Contig111.frz3.gene6">
    <property type="protein sequence ID" value="MhA1_Contig111.frz3.gene6"/>
    <property type="gene ID" value="MhA1_Contig111.frz3.gene6"/>
</dbReference>
<dbReference type="Proteomes" id="UP000095281">
    <property type="component" value="Unplaced"/>
</dbReference>
<accession>A0A1I8B059</accession>
<dbReference type="SMART" id="SM00327">
    <property type="entry name" value="VWA"/>
    <property type="match status" value="1"/>
</dbReference>
<evidence type="ECO:0000313" key="3">
    <source>
        <dbReference type="Proteomes" id="UP000095281"/>
    </source>
</evidence>